<accession>A0A1Q6DTC7</accession>
<dbReference type="InterPro" id="IPR007417">
    <property type="entry name" value="DUF473"/>
</dbReference>
<sequence length="130" mass="14721">MEMKVLTGIAKPVLDELMESGTRTIEFRSAHNINSIIDISIEEKVFLTNKKKDDICKGTNGIIIDVQKKNISMHHVSYSSNSIYEEHETTIARLKTKLKGLGTVKNVKKSERKEGIIAEIEERVESYSAR</sequence>
<dbReference type="EMBL" id="MSDW01000001">
    <property type="protein sequence ID" value="OKY77624.1"/>
    <property type="molecule type" value="Genomic_DNA"/>
</dbReference>
<organism evidence="1 2">
    <name type="scientific">Methanohalarchaeum thermophilum</name>
    <dbReference type="NCBI Taxonomy" id="1903181"/>
    <lineage>
        <taxon>Archaea</taxon>
        <taxon>Methanobacteriati</taxon>
        <taxon>Methanobacteriota</taxon>
        <taxon>Methanonatronarchaeia</taxon>
        <taxon>Methanonatronarchaeales</taxon>
        <taxon>Methanonatronarchaeaceae</taxon>
        <taxon>Candidatus Methanohalarchaeum</taxon>
    </lineage>
</organism>
<reference evidence="1" key="1">
    <citation type="submission" date="2016-12" db="EMBL/GenBank/DDBJ databases">
        <title>Discovery of methanogenic haloarchaea.</title>
        <authorList>
            <person name="Sorokin D.Y."/>
            <person name="Makarova K.S."/>
            <person name="Abbas B."/>
            <person name="Ferrer M."/>
            <person name="Golyshin P.N."/>
        </authorList>
    </citation>
    <scope>NUCLEOTIDE SEQUENCE [LARGE SCALE GENOMIC DNA]</scope>
    <source>
        <strain evidence="1">HMET1</strain>
    </source>
</reference>
<dbReference type="Pfam" id="PF04322">
    <property type="entry name" value="DUF473"/>
    <property type="match status" value="1"/>
</dbReference>
<dbReference type="InParanoid" id="A0A1Q6DTC7"/>
<comment type="caution">
    <text evidence="1">The sequence shown here is derived from an EMBL/GenBank/DDBJ whole genome shotgun (WGS) entry which is preliminary data.</text>
</comment>
<proteinExistence type="predicted"/>
<evidence type="ECO:0000313" key="1">
    <source>
        <dbReference type="EMBL" id="OKY77624.1"/>
    </source>
</evidence>
<evidence type="ECO:0000313" key="2">
    <source>
        <dbReference type="Proteomes" id="UP000185744"/>
    </source>
</evidence>
<dbReference type="AlphaFoldDB" id="A0A1Q6DTC7"/>
<name>A0A1Q6DTC7_METT1</name>
<keyword evidence="2" id="KW-1185">Reference proteome</keyword>
<protein>
    <submittedName>
        <fullName evidence="1">DUF473 family protein</fullName>
    </submittedName>
</protein>
<gene>
    <name evidence="1" type="ORF">BTN85_0092</name>
</gene>
<dbReference type="Proteomes" id="UP000185744">
    <property type="component" value="Unassembled WGS sequence"/>
</dbReference>